<gene>
    <name evidence="8" type="ordered locus">Desdi_3361</name>
</gene>
<dbReference type="EMBL" id="CP003344">
    <property type="protein sequence ID" value="AGA70752.1"/>
    <property type="molecule type" value="Genomic_DNA"/>
</dbReference>
<dbReference type="Proteomes" id="UP000010797">
    <property type="component" value="Chromosome"/>
</dbReference>
<keyword evidence="4 7" id="KW-0812">Transmembrane</keyword>
<comment type="similarity">
    <text evidence="2">Belongs to the NrfD family.</text>
</comment>
<feature type="transmembrane region" description="Helical" evidence="7">
    <location>
        <begin position="225"/>
        <end position="253"/>
    </location>
</feature>
<feature type="transmembrane region" description="Helical" evidence="7">
    <location>
        <begin position="156"/>
        <end position="177"/>
    </location>
</feature>
<reference evidence="9" key="1">
    <citation type="submission" date="2012-02" db="EMBL/GenBank/DDBJ databases">
        <title>Complete sequence of Desulfitobacterium dichloroeliminans LMG P-21439.</title>
        <authorList>
            <person name="Lucas S."/>
            <person name="Han J."/>
            <person name="Lapidus A."/>
            <person name="Cheng J.-F."/>
            <person name="Goodwin L."/>
            <person name="Pitluck S."/>
            <person name="Peters L."/>
            <person name="Ovchinnikova G."/>
            <person name="Teshima H."/>
            <person name="Detter J.C."/>
            <person name="Han C."/>
            <person name="Tapia R."/>
            <person name="Land M."/>
            <person name="Hauser L."/>
            <person name="Kyrpides N."/>
            <person name="Ivanova N."/>
            <person name="Pagani I."/>
            <person name="Kruse T."/>
            <person name="de Vos W.M."/>
            <person name="Boon N."/>
            <person name="Smidt H."/>
            <person name="Woyke T."/>
        </authorList>
    </citation>
    <scope>NUCLEOTIDE SEQUENCE [LARGE SCALE GENOMIC DNA]</scope>
    <source>
        <strain evidence="9">LMG P-21439 / DCA1</strain>
    </source>
</reference>
<sequence>MTSKTERHYPVWLGILSFLALVGFGAWIYQLSNGLIVTGMRNIVSWGLYITAFMFFVGLSAGGLIVSSSATVFNIPSFKKVAIPAVILSTVCIIVALLFIVIDLGKPQRFLNLILSPQFNSPLIWDVVVIGLYLFVSIVYLYFMTRPNPDEGKIAVISRIALPVAILVHSVTAWIFGLQIARVAWHSALMAPLFVASALDSGLALLLIVLWILKKFDVYKVEEKLFTSLAGLLAVFVAVDAFFVGCEILTFAFPGEENVAAALSNLLSGSLAPFFWGQILLGIVIPFLILVFAKNRANHKLVLLASILVVIGVFFKRVWLLFSSFAFPLVPGHLGVTLGEFAESVDSIVIPNIWATKGVYFPSIFEGLIFVGISSFGVILYAVLVRKFMVDPKSNPMQKKVNMTGSLQGGK</sequence>
<feature type="transmembrane region" description="Helical" evidence="7">
    <location>
        <begin position="12"/>
        <end position="31"/>
    </location>
</feature>
<protein>
    <submittedName>
        <fullName evidence="8">Polysulfide reductase</fullName>
    </submittedName>
</protein>
<evidence type="ECO:0000256" key="4">
    <source>
        <dbReference type="ARBA" id="ARBA00022692"/>
    </source>
</evidence>
<feature type="transmembrane region" description="Helical" evidence="7">
    <location>
        <begin position="189"/>
        <end position="213"/>
    </location>
</feature>
<feature type="transmembrane region" description="Helical" evidence="7">
    <location>
        <begin position="81"/>
        <end position="102"/>
    </location>
</feature>
<dbReference type="GO" id="GO:0005886">
    <property type="term" value="C:plasma membrane"/>
    <property type="evidence" value="ECO:0007669"/>
    <property type="project" value="UniProtKB-SubCell"/>
</dbReference>
<evidence type="ECO:0000256" key="5">
    <source>
        <dbReference type="ARBA" id="ARBA00022989"/>
    </source>
</evidence>
<keyword evidence="3" id="KW-1003">Cell membrane</keyword>
<evidence type="ECO:0000256" key="3">
    <source>
        <dbReference type="ARBA" id="ARBA00022475"/>
    </source>
</evidence>
<keyword evidence="9" id="KW-1185">Reference proteome</keyword>
<feature type="transmembrane region" description="Helical" evidence="7">
    <location>
        <begin position="364"/>
        <end position="384"/>
    </location>
</feature>
<dbReference type="eggNOG" id="COG5557">
    <property type="taxonomic scope" value="Bacteria"/>
</dbReference>
<feature type="transmembrane region" description="Helical" evidence="7">
    <location>
        <begin position="43"/>
        <end position="69"/>
    </location>
</feature>
<evidence type="ECO:0000256" key="2">
    <source>
        <dbReference type="ARBA" id="ARBA00008929"/>
    </source>
</evidence>
<name>L0FC02_DESDL</name>
<dbReference type="AlphaFoldDB" id="L0FC02"/>
<evidence type="ECO:0000256" key="1">
    <source>
        <dbReference type="ARBA" id="ARBA00004651"/>
    </source>
</evidence>
<accession>L0FC02</accession>
<dbReference type="OrthoDB" id="9768846at2"/>
<dbReference type="Gene3D" id="1.20.1630.10">
    <property type="entry name" value="Formate dehydrogenase/DMSO reductase domain"/>
    <property type="match status" value="1"/>
</dbReference>
<dbReference type="HOGENOM" id="CLU_045348_4_0_9"/>
<dbReference type="KEGG" id="ddl:Desdi_3361"/>
<proteinExistence type="inferred from homology"/>
<comment type="subcellular location">
    <subcellularLocation>
        <location evidence="1">Cell membrane</location>
        <topology evidence="1">Multi-pass membrane protein</topology>
    </subcellularLocation>
</comment>
<dbReference type="InterPro" id="IPR052049">
    <property type="entry name" value="Electron_transfer_protein"/>
</dbReference>
<dbReference type="PANTHER" id="PTHR34856:SF2">
    <property type="entry name" value="PROTEIN NRFD"/>
    <property type="match status" value="1"/>
</dbReference>
<dbReference type="RefSeq" id="WP_015263711.1">
    <property type="nucleotide sequence ID" value="NC_019903.1"/>
</dbReference>
<feature type="transmembrane region" description="Helical" evidence="7">
    <location>
        <begin position="301"/>
        <end position="322"/>
    </location>
</feature>
<organism evidence="8 9">
    <name type="scientific">Desulfitobacterium dichloroeliminans (strain LMG P-21439 / DCA1)</name>
    <dbReference type="NCBI Taxonomy" id="871963"/>
    <lineage>
        <taxon>Bacteria</taxon>
        <taxon>Bacillati</taxon>
        <taxon>Bacillota</taxon>
        <taxon>Clostridia</taxon>
        <taxon>Eubacteriales</taxon>
        <taxon>Desulfitobacteriaceae</taxon>
        <taxon>Desulfitobacterium</taxon>
    </lineage>
</organism>
<feature type="transmembrane region" description="Helical" evidence="7">
    <location>
        <begin position="273"/>
        <end position="292"/>
    </location>
</feature>
<keyword evidence="5 7" id="KW-1133">Transmembrane helix</keyword>
<dbReference type="STRING" id="871963.Desdi_3361"/>
<dbReference type="InterPro" id="IPR005614">
    <property type="entry name" value="NrfD-like"/>
</dbReference>
<keyword evidence="6 7" id="KW-0472">Membrane</keyword>
<evidence type="ECO:0000313" key="9">
    <source>
        <dbReference type="Proteomes" id="UP000010797"/>
    </source>
</evidence>
<dbReference type="Pfam" id="PF03916">
    <property type="entry name" value="NrfD"/>
    <property type="match status" value="1"/>
</dbReference>
<evidence type="ECO:0000256" key="7">
    <source>
        <dbReference type="SAM" id="Phobius"/>
    </source>
</evidence>
<evidence type="ECO:0000313" key="8">
    <source>
        <dbReference type="EMBL" id="AGA70752.1"/>
    </source>
</evidence>
<dbReference type="PANTHER" id="PTHR34856">
    <property type="entry name" value="PROTEIN NRFD"/>
    <property type="match status" value="1"/>
</dbReference>
<evidence type="ECO:0000256" key="6">
    <source>
        <dbReference type="ARBA" id="ARBA00023136"/>
    </source>
</evidence>
<feature type="transmembrane region" description="Helical" evidence="7">
    <location>
        <begin position="122"/>
        <end position="144"/>
    </location>
</feature>